<keyword evidence="3" id="KW-0732">Signal</keyword>
<name>A0A5C3ETT3_9BASI</name>
<evidence type="ECO:0008006" key="6">
    <source>
        <dbReference type="Google" id="ProtNLM"/>
    </source>
</evidence>
<gene>
    <name evidence="4" type="ORF">PSFLO_00953</name>
</gene>
<evidence type="ECO:0000313" key="5">
    <source>
        <dbReference type="Proteomes" id="UP000323386"/>
    </source>
</evidence>
<dbReference type="SUPFAM" id="SSF81383">
    <property type="entry name" value="F-box domain"/>
    <property type="match status" value="1"/>
</dbReference>
<dbReference type="EMBL" id="OOIP01000002">
    <property type="protein sequence ID" value="SPO35482.1"/>
    <property type="molecule type" value="Genomic_DNA"/>
</dbReference>
<evidence type="ECO:0000256" key="3">
    <source>
        <dbReference type="SAM" id="SignalP"/>
    </source>
</evidence>
<keyword evidence="5" id="KW-1185">Reference proteome</keyword>
<feature type="compositionally biased region" description="Polar residues" evidence="1">
    <location>
        <begin position="84"/>
        <end position="109"/>
    </location>
</feature>
<keyword evidence="2" id="KW-1133">Transmembrane helix</keyword>
<dbReference type="InterPro" id="IPR036047">
    <property type="entry name" value="F-box-like_dom_sf"/>
</dbReference>
<feature type="transmembrane region" description="Helical" evidence="2">
    <location>
        <begin position="453"/>
        <end position="477"/>
    </location>
</feature>
<sequence length="495" mass="54141">MLRTPSRGWLLACTLAGPMVLVARLGSGSSNHAPSAAAAAAVASAGLHTSSRSRQAGARGMLDELSDARQKLNTGRQLAVARPPSSSVPEQRKTQTQAELETGPSSSTVELAPRPPSLPLASCLRMAPVPAFELLAARAREQVHQAAARLTGWRALPPEVTAHIMTFFHDAANVRDARNAMLVNRELGDARNRRLFWANQWFRIGPDVGGWDDVEMAARRMRGVQAVNVRVDIRTTQLRAGRDGAPPMPRNIQAQLHHNHQVRELDIGRYTELVAQIVEAIFEGCDGQLRHLSFRLEDLVLLHEAHILAPQRLPNLVTVTVRLDGNRLAEEQQTSVVYDLLRDFIQAMRNRNGRAFNVILRYGPELRVDQADWIEEFWSMYLRPEMPGVHLFLEGGAEPDDRLVQFLRRNGHFHLIEGGNEGGAAVAAVAAVAAAAAMEPVRRPRASVVRGITFAGVALLIIAAPQYVPAMSLAVALGPMSWSDLMTAMSLDLAA</sequence>
<dbReference type="Proteomes" id="UP000323386">
    <property type="component" value="Unassembled WGS sequence"/>
</dbReference>
<evidence type="ECO:0000256" key="1">
    <source>
        <dbReference type="SAM" id="MobiDB-lite"/>
    </source>
</evidence>
<feature type="signal peptide" evidence="3">
    <location>
        <begin position="1"/>
        <end position="16"/>
    </location>
</feature>
<feature type="transmembrane region" description="Helical" evidence="2">
    <location>
        <begin position="422"/>
        <end position="441"/>
    </location>
</feature>
<protein>
    <recommendedName>
        <fullName evidence="6">F-box domain-containing protein</fullName>
    </recommendedName>
</protein>
<keyword evidence="2" id="KW-0472">Membrane</keyword>
<proteinExistence type="predicted"/>
<evidence type="ECO:0000313" key="4">
    <source>
        <dbReference type="EMBL" id="SPO35482.1"/>
    </source>
</evidence>
<feature type="region of interest" description="Disordered" evidence="1">
    <location>
        <begin position="74"/>
        <end position="114"/>
    </location>
</feature>
<feature type="chain" id="PRO_5022735852" description="F-box domain-containing protein" evidence="3">
    <location>
        <begin position="17"/>
        <end position="495"/>
    </location>
</feature>
<organism evidence="4 5">
    <name type="scientific">Pseudozyma flocculosa</name>
    <dbReference type="NCBI Taxonomy" id="84751"/>
    <lineage>
        <taxon>Eukaryota</taxon>
        <taxon>Fungi</taxon>
        <taxon>Dikarya</taxon>
        <taxon>Basidiomycota</taxon>
        <taxon>Ustilaginomycotina</taxon>
        <taxon>Ustilaginomycetes</taxon>
        <taxon>Ustilaginales</taxon>
        <taxon>Ustilaginaceae</taxon>
        <taxon>Pseudozyma</taxon>
    </lineage>
</organism>
<reference evidence="4 5" key="1">
    <citation type="submission" date="2018-03" db="EMBL/GenBank/DDBJ databases">
        <authorList>
            <person name="Guldener U."/>
        </authorList>
    </citation>
    <scope>NUCLEOTIDE SEQUENCE [LARGE SCALE GENOMIC DNA]</scope>
    <source>
        <strain evidence="4 5">DAOM196992</strain>
    </source>
</reference>
<keyword evidence="2" id="KW-0812">Transmembrane</keyword>
<dbReference type="AlphaFoldDB" id="A0A5C3ETT3"/>
<evidence type="ECO:0000256" key="2">
    <source>
        <dbReference type="SAM" id="Phobius"/>
    </source>
</evidence>
<accession>A0A5C3ETT3</accession>